<dbReference type="RefSeq" id="WP_283345867.1">
    <property type="nucleotide sequence ID" value="NZ_JASHIF010000020.1"/>
</dbReference>
<evidence type="ECO:0000313" key="5">
    <source>
        <dbReference type="EMBL" id="MDI9861463.1"/>
    </source>
</evidence>
<dbReference type="SUPFAM" id="SSF51735">
    <property type="entry name" value="NAD(P)-binding Rossmann-fold domains"/>
    <property type="match status" value="1"/>
</dbReference>
<dbReference type="InterPro" id="IPR046346">
    <property type="entry name" value="Aminoacid_DH-like_N_sf"/>
</dbReference>
<dbReference type="CDD" id="cd01065">
    <property type="entry name" value="NAD_bind_Shikimate_DH"/>
    <property type="match status" value="1"/>
</dbReference>
<dbReference type="SUPFAM" id="SSF53223">
    <property type="entry name" value="Aminoacid dehydrogenase-like, N-terminal domain"/>
    <property type="match status" value="1"/>
</dbReference>
<dbReference type="InterPro" id="IPR013708">
    <property type="entry name" value="Shikimate_DH-bd_N"/>
</dbReference>
<gene>
    <name evidence="5" type="ORF">QM524_19750</name>
</gene>
<evidence type="ECO:0000313" key="6">
    <source>
        <dbReference type="Proteomes" id="UP001236507"/>
    </source>
</evidence>
<dbReference type="PANTHER" id="PTHR21089:SF1">
    <property type="entry name" value="BIFUNCTIONAL 3-DEHYDROQUINATE DEHYDRATASE_SHIKIMATE DEHYDROGENASE, CHLOROPLASTIC"/>
    <property type="match status" value="1"/>
</dbReference>
<dbReference type="EMBL" id="JASHIF010000020">
    <property type="protein sequence ID" value="MDI9861463.1"/>
    <property type="molecule type" value="Genomic_DNA"/>
</dbReference>
<dbReference type="Gene3D" id="3.40.50.720">
    <property type="entry name" value="NAD(P)-binding Rossmann-like Domain"/>
    <property type="match status" value="1"/>
</dbReference>
<comment type="caution">
    <text evidence="5">The sequence shown here is derived from an EMBL/GenBank/DDBJ whole genome shotgun (WGS) entry which is preliminary data.</text>
</comment>
<keyword evidence="2" id="KW-0560">Oxidoreductase</keyword>
<dbReference type="Proteomes" id="UP001236507">
    <property type="component" value="Unassembled WGS sequence"/>
</dbReference>
<evidence type="ECO:0000256" key="2">
    <source>
        <dbReference type="ARBA" id="ARBA00023002"/>
    </source>
</evidence>
<proteinExistence type="predicted"/>
<keyword evidence="3" id="KW-0028">Amino-acid biosynthesis</keyword>
<dbReference type="Pfam" id="PF08501">
    <property type="entry name" value="Shikimate_dh_N"/>
    <property type="match status" value="1"/>
</dbReference>
<sequence>MDTIDTFAPEIDGKTLVFATPGYPVKQIRLPILMNQVFPALGINAIWIPIEVEPANLSSIFTAFRHFNNFKGMTIAIPYKNPLVDLVDEATERAKRSGSVNLIRFDENGRSYGDTVDGLGFVVGLEAKGVICQGKSVYLVGTGGAGCALAVALCDAGIATLYLNDIFPEKAEALAERLRSYYPEIKIRAQHTPPSDIDLAINASNSGLQPNDPLPFEPESFGKHTVIADIIMKPKETVLLQKAASMGYQIHHGHHTLDYQVSLYLDYFGIEHDPSVVLELVQQIP</sequence>
<keyword evidence="6" id="KW-1185">Reference proteome</keyword>
<evidence type="ECO:0000256" key="3">
    <source>
        <dbReference type="ARBA" id="ARBA00023141"/>
    </source>
</evidence>
<dbReference type="PANTHER" id="PTHR21089">
    <property type="entry name" value="SHIKIMATE DEHYDROGENASE"/>
    <property type="match status" value="1"/>
</dbReference>
<name>A0ABT6YEC1_9BACT</name>
<protein>
    <recommendedName>
        <fullName evidence="4">Shikimate dehydrogenase substrate binding N-terminal domain-containing protein</fullName>
    </recommendedName>
</protein>
<dbReference type="InterPro" id="IPR036291">
    <property type="entry name" value="NAD(P)-bd_dom_sf"/>
</dbReference>
<keyword evidence="3" id="KW-0057">Aromatic amino acid biosynthesis</keyword>
<organism evidence="5 6">
    <name type="scientific">Flectobacillus roseus</name>
    <dbReference type="NCBI Taxonomy" id="502259"/>
    <lineage>
        <taxon>Bacteria</taxon>
        <taxon>Pseudomonadati</taxon>
        <taxon>Bacteroidota</taxon>
        <taxon>Cytophagia</taxon>
        <taxon>Cytophagales</taxon>
        <taxon>Flectobacillaceae</taxon>
        <taxon>Flectobacillus</taxon>
    </lineage>
</organism>
<feature type="domain" description="Shikimate dehydrogenase substrate binding N-terminal" evidence="4">
    <location>
        <begin position="22"/>
        <end position="103"/>
    </location>
</feature>
<evidence type="ECO:0000259" key="4">
    <source>
        <dbReference type="Pfam" id="PF08501"/>
    </source>
</evidence>
<dbReference type="Gene3D" id="3.40.50.10860">
    <property type="entry name" value="Leucine Dehydrogenase, chain A, domain 1"/>
    <property type="match status" value="1"/>
</dbReference>
<reference evidence="5 6" key="1">
    <citation type="submission" date="2023-05" db="EMBL/GenBank/DDBJ databases">
        <title>Novel species of genus Flectobacillus isolated from stream in China.</title>
        <authorList>
            <person name="Lu H."/>
        </authorList>
    </citation>
    <scope>NUCLEOTIDE SEQUENCE [LARGE SCALE GENOMIC DNA]</scope>
    <source>
        <strain evidence="5 6">KCTC 42575</strain>
    </source>
</reference>
<dbReference type="InterPro" id="IPR022893">
    <property type="entry name" value="Shikimate_DH_fam"/>
</dbReference>
<accession>A0ABT6YEC1</accession>
<comment type="pathway">
    <text evidence="1">Metabolic intermediate biosynthesis; chorismate biosynthesis; chorismate from D-erythrose 4-phosphate and phosphoenolpyruvate: step 4/7.</text>
</comment>
<evidence type="ECO:0000256" key="1">
    <source>
        <dbReference type="ARBA" id="ARBA00004871"/>
    </source>
</evidence>